<accession>A0A2H3AXK9</accession>
<sequence>MRVQGVQTIANLSSEPDIFMRGTWKELADGKWEGIEYQLVIGVPPRPATGIRQQLPIAVKCGISRKVQHGRWKKTREGIMKEIVPEGITGPHPLLHRRSRVRPPPLEYFPNLYIDLTGIVPRD</sequence>
<gene>
    <name evidence="1" type="ORF">ARMSODRAFT_1025591</name>
</gene>
<name>A0A2H3AXK9_9AGAR</name>
<organism evidence="1 2">
    <name type="scientific">Armillaria solidipes</name>
    <dbReference type="NCBI Taxonomy" id="1076256"/>
    <lineage>
        <taxon>Eukaryota</taxon>
        <taxon>Fungi</taxon>
        <taxon>Dikarya</taxon>
        <taxon>Basidiomycota</taxon>
        <taxon>Agaricomycotina</taxon>
        <taxon>Agaricomycetes</taxon>
        <taxon>Agaricomycetidae</taxon>
        <taxon>Agaricales</taxon>
        <taxon>Marasmiineae</taxon>
        <taxon>Physalacriaceae</taxon>
        <taxon>Armillaria</taxon>
    </lineage>
</organism>
<dbReference type="Proteomes" id="UP000218334">
    <property type="component" value="Unassembled WGS sequence"/>
</dbReference>
<keyword evidence="2" id="KW-1185">Reference proteome</keyword>
<dbReference type="AlphaFoldDB" id="A0A2H3AXK9"/>
<proteinExistence type="predicted"/>
<evidence type="ECO:0000313" key="1">
    <source>
        <dbReference type="EMBL" id="PBK61454.1"/>
    </source>
</evidence>
<evidence type="ECO:0000313" key="2">
    <source>
        <dbReference type="Proteomes" id="UP000218334"/>
    </source>
</evidence>
<reference evidence="2" key="1">
    <citation type="journal article" date="2017" name="Nat. Ecol. Evol.">
        <title>Genome expansion and lineage-specific genetic innovations in the forest pathogenic fungi Armillaria.</title>
        <authorList>
            <person name="Sipos G."/>
            <person name="Prasanna A.N."/>
            <person name="Walter M.C."/>
            <person name="O'Connor E."/>
            <person name="Balint B."/>
            <person name="Krizsan K."/>
            <person name="Kiss B."/>
            <person name="Hess J."/>
            <person name="Varga T."/>
            <person name="Slot J."/>
            <person name="Riley R."/>
            <person name="Boka B."/>
            <person name="Rigling D."/>
            <person name="Barry K."/>
            <person name="Lee J."/>
            <person name="Mihaltcheva S."/>
            <person name="LaButti K."/>
            <person name="Lipzen A."/>
            <person name="Waldron R."/>
            <person name="Moloney N.M."/>
            <person name="Sperisen C."/>
            <person name="Kredics L."/>
            <person name="Vagvoelgyi C."/>
            <person name="Patrignani A."/>
            <person name="Fitzpatrick D."/>
            <person name="Nagy I."/>
            <person name="Doyle S."/>
            <person name="Anderson J.B."/>
            <person name="Grigoriev I.V."/>
            <person name="Gueldener U."/>
            <person name="Muensterkoetter M."/>
            <person name="Nagy L.G."/>
        </authorList>
    </citation>
    <scope>NUCLEOTIDE SEQUENCE [LARGE SCALE GENOMIC DNA]</scope>
    <source>
        <strain evidence="2">28-4</strain>
    </source>
</reference>
<protein>
    <submittedName>
        <fullName evidence="1">Uncharacterized protein</fullName>
    </submittedName>
</protein>
<dbReference type="EMBL" id="KZ293475">
    <property type="protein sequence ID" value="PBK61454.1"/>
    <property type="molecule type" value="Genomic_DNA"/>
</dbReference>